<name>A0A2S4PU54_9PEZI</name>
<dbReference type="PANTHER" id="PTHR42081">
    <property type="entry name" value="ZINC FINGER PROTEIN DHHC DOMAIN CONTAINING PROTEIN"/>
    <property type="match status" value="1"/>
</dbReference>
<protein>
    <recommendedName>
        <fullName evidence="2">DUF8035 domain-containing protein</fullName>
    </recommendedName>
</protein>
<dbReference type="OrthoDB" id="5418088at2759"/>
<evidence type="ECO:0000256" key="1">
    <source>
        <dbReference type="SAM" id="MobiDB-lite"/>
    </source>
</evidence>
<feature type="compositionally biased region" description="Polar residues" evidence="1">
    <location>
        <begin position="50"/>
        <end position="65"/>
    </location>
</feature>
<feature type="region of interest" description="Disordered" evidence="1">
    <location>
        <begin position="686"/>
        <end position="736"/>
    </location>
</feature>
<accession>A0A2S4PU54</accession>
<feature type="compositionally biased region" description="Polar residues" evidence="1">
    <location>
        <begin position="850"/>
        <end position="862"/>
    </location>
</feature>
<keyword evidence="4" id="KW-1185">Reference proteome</keyword>
<feature type="region of interest" description="Disordered" evidence="1">
    <location>
        <begin position="326"/>
        <end position="356"/>
    </location>
</feature>
<feature type="compositionally biased region" description="Basic and acidic residues" evidence="1">
    <location>
        <begin position="534"/>
        <end position="549"/>
    </location>
</feature>
<dbReference type="EMBL" id="PEDP01000559">
    <property type="protein sequence ID" value="POS85578.1"/>
    <property type="molecule type" value="Genomic_DNA"/>
</dbReference>
<dbReference type="AlphaFoldDB" id="A0A2S4PU54"/>
<feature type="compositionally biased region" description="Basic and acidic residues" evidence="1">
    <location>
        <begin position="383"/>
        <end position="399"/>
    </location>
</feature>
<feature type="region of interest" description="Disordered" evidence="1">
    <location>
        <begin position="383"/>
        <end position="582"/>
    </location>
</feature>
<dbReference type="InterPro" id="IPR058348">
    <property type="entry name" value="DUF8035"/>
</dbReference>
<feature type="compositionally biased region" description="Basic and acidic residues" evidence="1">
    <location>
        <begin position="700"/>
        <end position="717"/>
    </location>
</feature>
<feature type="compositionally biased region" description="Basic and acidic residues" evidence="1">
    <location>
        <begin position="438"/>
        <end position="467"/>
    </location>
</feature>
<feature type="compositionally biased region" description="Acidic residues" evidence="1">
    <location>
        <begin position="550"/>
        <end position="559"/>
    </location>
</feature>
<feature type="region of interest" description="Disordered" evidence="1">
    <location>
        <begin position="194"/>
        <end position="304"/>
    </location>
</feature>
<feature type="domain" description="DUF8035" evidence="2">
    <location>
        <begin position="625"/>
        <end position="676"/>
    </location>
</feature>
<feature type="region of interest" description="Disordered" evidence="1">
    <location>
        <begin position="46"/>
        <end position="72"/>
    </location>
</feature>
<proteinExistence type="predicted"/>
<dbReference type="Pfam" id="PF26118">
    <property type="entry name" value="DUF8035"/>
    <property type="match status" value="1"/>
</dbReference>
<feature type="region of interest" description="Disordered" evidence="1">
    <location>
        <begin position="1"/>
        <end position="24"/>
    </location>
</feature>
<feature type="region of interest" description="Disordered" evidence="1">
    <location>
        <begin position="845"/>
        <end position="864"/>
    </location>
</feature>
<evidence type="ECO:0000259" key="2">
    <source>
        <dbReference type="Pfam" id="PF26118"/>
    </source>
</evidence>
<comment type="caution">
    <text evidence="3">The sequence shown here is derived from an EMBL/GenBank/DDBJ whole genome shotgun (WGS) entry which is preliminary data.</text>
</comment>
<feature type="region of interest" description="Disordered" evidence="1">
    <location>
        <begin position="85"/>
        <end position="105"/>
    </location>
</feature>
<sequence length="906" mass="105974">MDGYSRNLAPSQMPPLFSQVQNLPPINLSGNPMVDVHPQAIPYSRREACSHSTDAQNSPPTNYQARTERGRVRRSTIDSYAYPQSSSNFLSEQERPSYRPVSPNIYENTFRTDEDSCIPMLDPLRYENQPQQYHHWEREIDQKQFMDTDIKSQPTNMANVSRYLEPVDHDYEYEEKGFRYTNPRDMSLHALEQLYDEPKPYRSRYGSERKPRPRSIQTYSDLDPPNFYESRDDGPPVSSRGFNKLRLGIREKNMPPLSPVRASSLEPHSEMRYRPQSVGPKKPGRSPQRGGRPRSRSRDFFYDARERRRRRNSLEKEEYMERLRMRTERLDQSENDRINEQRRRGESKDPKEHRGRDALAAGLSIAGAALGLTALRNAALNERNLHEEQEARKRKEQRKEKRHKKKRVSEESSESQSSVKSREKGLKKNGASTRAGKISRDDVESSTRGQDERQKMKEKRAEYFERRQRQRNRSKLDQLETSSSENESSDSWHRNSRKGKDSHIRSGYNPNDMVDLTAMKHEIHKIYRQSSKKANREASTRKPKHSIDRSDDEIWTENDSESHSTVASDNRKPRVVSPPREKIDEKPVKGILRPPRDKFPEDPAPAREDVAPLEDFKKKGIPSDAVWTRVTRRLVNAEALETKNERFEVQDDNILIFRVLTKEEIQYYADLTQEIRISHEQEYEKFEDHLASSSDAPESNFERQTQDYRNSDYHPDDSYNYNRTNYFPEAQPSFRHSDYPEDQYDYGYTGYPEGQHSYSYSGYPEGQQSYGHVGFPAGEQQDYGHVNNNSEDQYRNGQIYCDVPPSYGSSEPTSYSHTNELPYDDRIQMRDTDWYSREKNGLHMYEEGSRGNNNVLSEYSTSRPHEIQVPEYQLSGLGTEPYPPEFDPMAWNMMNSTGGWHEFRGP</sequence>
<dbReference type="STRING" id="225359.A0A2S4PU54"/>
<dbReference type="PANTHER" id="PTHR42081:SF1">
    <property type="entry name" value="ZINC FINGER PROTEIN DHHC DOMAIN CONTAINING PROTEIN"/>
    <property type="match status" value="1"/>
</dbReference>
<evidence type="ECO:0000313" key="4">
    <source>
        <dbReference type="Proteomes" id="UP000237438"/>
    </source>
</evidence>
<organism evidence="3 4">
    <name type="scientific">Erysiphe pulchra</name>
    <dbReference type="NCBI Taxonomy" id="225359"/>
    <lineage>
        <taxon>Eukaryota</taxon>
        <taxon>Fungi</taxon>
        <taxon>Dikarya</taxon>
        <taxon>Ascomycota</taxon>
        <taxon>Pezizomycotina</taxon>
        <taxon>Leotiomycetes</taxon>
        <taxon>Erysiphales</taxon>
        <taxon>Erysiphaceae</taxon>
        <taxon>Erysiphe</taxon>
    </lineage>
</organism>
<feature type="compositionally biased region" description="Basic and acidic residues" evidence="1">
    <location>
        <begin position="490"/>
        <end position="504"/>
    </location>
</feature>
<reference evidence="3 4" key="1">
    <citation type="submission" date="2017-10" db="EMBL/GenBank/DDBJ databases">
        <title>Development of genomic resources for the powdery mildew, Erysiphe pulchra.</title>
        <authorList>
            <person name="Wadl P.A."/>
            <person name="Mack B.M."/>
            <person name="Moore G."/>
            <person name="Beltz S.B."/>
        </authorList>
    </citation>
    <scope>NUCLEOTIDE SEQUENCE [LARGE SCALE GENOMIC DNA]</scope>
    <source>
        <strain evidence="3">Cflorida</strain>
    </source>
</reference>
<feature type="compositionally biased region" description="Basic and acidic residues" evidence="1">
    <location>
        <begin position="196"/>
        <end position="210"/>
    </location>
</feature>
<evidence type="ECO:0000313" key="3">
    <source>
        <dbReference type="EMBL" id="POS85578.1"/>
    </source>
</evidence>
<gene>
    <name evidence="3" type="ORF">EPUL_003371</name>
</gene>
<dbReference type="Proteomes" id="UP000237438">
    <property type="component" value="Unassembled WGS sequence"/>
</dbReference>